<dbReference type="InterPro" id="IPR004837">
    <property type="entry name" value="NaCa_Exmemb"/>
</dbReference>
<feature type="transmembrane region" description="Helical" evidence="9">
    <location>
        <begin position="806"/>
        <end position="825"/>
    </location>
</feature>
<evidence type="ECO:0000256" key="5">
    <source>
        <dbReference type="ARBA" id="ARBA00022692"/>
    </source>
</evidence>
<feature type="compositionally biased region" description="Acidic residues" evidence="8">
    <location>
        <begin position="1072"/>
        <end position="1081"/>
    </location>
</feature>
<organism evidence="11">
    <name type="scientific">Amphimedon queenslandica</name>
    <name type="common">Sponge</name>
    <dbReference type="NCBI Taxonomy" id="400682"/>
    <lineage>
        <taxon>Eukaryota</taxon>
        <taxon>Metazoa</taxon>
        <taxon>Porifera</taxon>
        <taxon>Demospongiae</taxon>
        <taxon>Heteroscleromorpha</taxon>
        <taxon>Haplosclerida</taxon>
        <taxon>Niphatidae</taxon>
        <taxon>Amphimedon</taxon>
    </lineage>
</organism>
<feature type="transmembrane region" description="Helical" evidence="9">
    <location>
        <begin position="202"/>
        <end position="220"/>
    </location>
</feature>
<dbReference type="GO" id="GO:0016020">
    <property type="term" value="C:membrane"/>
    <property type="evidence" value="ECO:0007669"/>
    <property type="project" value="UniProtKB-SubCell"/>
</dbReference>
<name>A0A1X7V375_AMPQE</name>
<reference evidence="11" key="1">
    <citation type="submission" date="2017-05" db="UniProtKB">
        <authorList>
            <consortium name="EnsemblMetazoa"/>
        </authorList>
    </citation>
    <scope>IDENTIFICATION</scope>
</reference>
<evidence type="ECO:0000259" key="10">
    <source>
        <dbReference type="Pfam" id="PF01699"/>
    </source>
</evidence>
<feature type="transmembrane region" description="Helical" evidence="9">
    <location>
        <begin position="127"/>
        <end position="148"/>
    </location>
</feature>
<feature type="compositionally biased region" description="Basic and acidic residues" evidence="8">
    <location>
        <begin position="1122"/>
        <end position="1150"/>
    </location>
</feature>
<feature type="transmembrane region" description="Helical" evidence="9">
    <location>
        <begin position="1476"/>
        <end position="1494"/>
    </location>
</feature>
<feature type="transmembrane region" description="Helical" evidence="9">
    <location>
        <begin position="706"/>
        <end position="729"/>
    </location>
</feature>
<evidence type="ECO:0000256" key="3">
    <source>
        <dbReference type="ARBA" id="ARBA00022449"/>
    </source>
</evidence>
<feature type="transmembrane region" description="Helical" evidence="9">
    <location>
        <begin position="1378"/>
        <end position="1397"/>
    </location>
</feature>
<dbReference type="InterPro" id="IPR051359">
    <property type="entry name" value="CaCA_antiporter"/>
</dbReference>
<dbReference type="GO" id="GO:0006874">
    <property type="term" value="P:intracellular calcium ion homeostasis"/>
    <property type="evidence" value="ECO:0007669"/>
    <property type="project" value="TreeGrafter"/>
</dbReference>
<keyword evidence="2" id="KW-0813">Transport</keyword>
<evidence type="ECO:0000256" key="8">
    <source>
        <dbReference type="SAM" id="MobiDB-lite"/>
    </source>
</evidence>
<keyword evidence="5 9" id="KW-0812">Transmembrane</keyword>
<dbReference type="GO" id="GO:0008324">
    <property type="term" value="F:monoatomic cation transmembrane transporter activity"/>
    <property type="evidence" value="ECO:0007669"/>
    <property type="project" value="TreeGrafter"/>
</dbReference>
<feature type="compositionally biased region" description="Basic and acidic residues" evidence="8">
    <location>
        <begin position="355"/>
        <end position="377"/>
    </location>
</feature>
<dbReference type="GO" id="GO:0015297">
    <property type="term" value="F:antiporter activity"/>
    <property type="evidence" value="ECO:0007669"/>
    <property type="project" value="UniProtKB-KW"/>
</dbReference>
<feature type="transmembrane region" description="Helical" evidence="9">
    <location>
        <begin position="741"/>
        <end position="764"/>
    </location>
</feature>
<feature type="region of interest" description="Disordered" evidence="8">
    <location>
        <begin position="300"/>
        <end position="398"/>
    </location>
</feature>
<feature type="transmembrane region" description="Helical" evidence="9">
    <location>
        <begin position="1003"/>
        <end position="1024"/>
    </location>
</feature>
<feature type="transmembrane region" description="Helical" evidence="9">
    <location>
        <begin position="1318"/>
        <end position="1337"/>
    </location>
</feature>
<feature type="transmembrane region" description="Helical" evidence="9">
    <location>
        <begin position="548"/>
        <end position="567"/>
    </location>
</feature>
<dbReference type="InParanoid" id="A0A1X7V375"/>
<feature type="transmembrane region" description="Helical" evidence="9">
    <location>
        <begin position="635"/>
        <end position="656"/>
    </location>
</feature>
<evidence type="ECO:0000256" key="2">
    <source>
        <dbReference type="ARBA" id="ARBA00022448"/>
    </source>
</evidence>
<feature type="compositionally biased region" description="Basic and acidic residues" evidence="8">
    <location>
        <begin position="300"/>
        <end position="328"/>
    </location>
</feature>
<feature type="compositionally biased region" description="Polar residues" evidence="8">
    <location>
        <begin position="329"/>
        <end position="349"/>
    </location>
</feature>
<feature type="transmembrane region" description="Helical" evidence="9">
    <location>
        <begin position="608"/>
        <end position="629"/>
    </location>
</feature>
<feature type="domain" description="Sodium/calcium exchanger membrane region" evidence="10">
    <location>
        <begin position="1412"/>
        <end position="1488"/>
    </location>
</feature>
<feature type="domain" description="Sodium/calcium exchanger membrane region" evidence="10">
    <location>
        <begin position="146"/>
        <end position="244"/>
    </location>
</feature>
<dbReference type="Gene3D" id="1.20.1420.30">
    <property type="entry name" value="NCX, central ion-binding region"/>
    <property type="match status" value="4"/>
</dbReference>
<proteinExistence type="predicted"/>
<feature type="transmembrane region" description="Helical" evidence="9">
    <location>
        <begin position="663"/>
        <end position="686"/>
    </location>
</feature>
<comment type="subcellular location">
    <subcellularLocation>
        <location evidence="1">Membrane</location>
        <topology evidence="1">Multi-pass membrane protein</topology>
    </subcellularLocation>
</comment>
<feature type="transmembrane region" description="Helical" evidence="9">
    <location>
        <begin position="24"/>
        <end position="43"/>
    </location>
</feature>
<feature type="compositionally biased region" description="Basic and acidic residues" evidence="8">
    <location>
        <begin position="1082"/>
        <end position="1101"/>
    </location>
</feature>
<feature type="transmembrane region" description="Helical" evidence="9">
    <location>
        <begin position="168"/>
        <end position="190"/>
    </location>
</feature>
<dbReference type="PANTHER" id="PTHR12266">
    <property type="entry name" value="NA+/CA2+ K+ INDEPENDENT EXCHANGER"/>
    <property type="match status" value="1"/>
</dbReference>
<dbReference type="Pfam" id="PF01699">
    <property type="entry name" value="Na_Ca_ex"/>
    <property type="match status" value="3"/>
</dbReference>
<keyword evidence="7 9" id="KW-0472">Membrane</keyword>
<keyword evidence="4" id="KW-0406">Ion transport</keyword>
<dbReference type="PANTHER" id="PTHR12266:SF0">
    <property type="entry name" value="MITOCHONDRIAL SODIUM_CALCIUM EXCHANGER PROTEIN"/>
    <property type="match status" value="1"/>
</dbReference>
<keyword evidence="4" id="KW-0106">Calcium</keyword>
<feature type="transmembrane region" description="Helical" evidence="9">
    <location>
        <begin position="232"/>
        <end position="250"/>
    </location>
</feature>
<feature type="transmembrane region" description="Helical" evidence="9">
    <location>
        <begin position="1433"/>
        <end position="1455"/>
    </location>
</feature>
<evidence type="ECO:0000256" key="1">
    <source>
        <dbReference type="ARBA" id="ARBA00004141"/>
    </source>
</evidence>
<keyword evidence="3" id="KW-0050">Antiport</keyword>
<evidence type="ECO:0000256" key="7">
    <source>
        <dbReference type="ARBA" id="ARBA00023136"/>
    </source>
</evidence>
<dbReference type="FunCoup" id="A0A1X7V375">
    <property type="interactions" value="56"/>
</dbReference>
<feature type="region of interest" description="Disordered" evidence="8">
    <location>
        <begin position="450"/>
        <end position="477"/>
    </location>
</feature>
<feature type="transmembrane region" description="Helical" evidence="9">
    <location>
        <begin position="980"/>
        <end position="997"/>
    </location>
</feature>
<protein>
    <recommendedName>
        <fullName evidence="10">Sodium/calcium exchanger membrane region domain-containing protein</fullName>
    </recommendedName>
</protein>
<evidence type="ECO:0000313" key="11">
    <source>
        <dbReference type="EnsemblMetazoa" id="Aqu2.1.34416_001"/>
    </source>
</evidence>
<feature type="domain" description="Sodium/calcium exchanger membrane region" evidence="10">
    <location>
        <begin position="642"/>
        <end position="782"/>
    </location>
</feature>
<evidence type="ECO:0000256" key="6">
    <source>
        <dbReference type="ARBA" id="ARBA00022989"/>
    </source>
</evidence>
<feature type="transmembrane region" description="Helical" evidence="9">
    <location>
        <begin position="1409"/>
        <end position="1427"/>
    </location>
</feature>
<dbReference type="EnsemblMetazoa" id="Aqu2.1.34416_001">
    <property type="protein sequence ID" value="Aqu2.1.34416_001"/>
    <property type="gene ID" value="Aqu2.1.34416"/>
</dbReference>
<keyword evidence="6 9" id="KW-1133">Transmembrane helix</keyword>
<feature type="region of interest" description="Disordered" evidence="8">
    <location>
        <begin position="1067"/>
        <end position="1188"/>
    </location>
</feature>
<feature type="transmembrane region" description="Helical" evidence="9">
    <location>
        <begin position="579"/>
        <end position="601"/>
    </location>
</feature>
<evidence type="ECO:0000256" key="4">
    <source>
        <dbReference type="ARBA" id="ARBA00022568"/>
    </source>
</evidence>
<feature type="transmembrane region" description="Helical" evidence="9">
    <location>
        <begin position="908"/>
        <end position="928"/>
    </location>
</feature>
<evidence type="ECO:0000256" key="9">
    <source>
        <dbReference type="SAM" id="Phobius"/>
    </source>
</evidence>
<dbReference type="GO" id="GO:0006816">
    <property type="term" value="P:calcium ion transport"/>
    <property type="evidence" value="ECO:0007669"/>
    <property type="project" value="UniProtKB-KW"/>
</dbReference>
<accession>A0A1X7V375</accession>
<dbReference type="OrthoDB" id="407410at2759"/>
<keyword evidence="4" id="KW-0109">Calcium transport</keyword>
<sequence length="1495" mass="168212">MHTVLMEEQEFVKCCVLDPKRVKLLLKCLGFGFLFIWILFGSYHTRSESRPQVATYRSFSVLPGGRRLLAQGDACSNETFEDCECTEIHNIDTELQCEFVQNATSCGGEAGYIPYFEFAYCLLPIKLLPLSLIILAFWLCYLFTFIGTTAEDYVLAAFTHPDEKKTSLAFGALFGAGMYVTTAVAGGVVLLRPFVLTKRPFLRDNIFYAFAVYWALFILWNNQINIGEALGFLAYYFFYVAVVVFGALIYQKWANRKLNLLKLGQENSEQTRRSGNVASETVRCSDIHYYSDHDDERRIADTDIDQKDDEGTRLLSDDEKLTIRHTEHGQSSPNTTPLHNVRNKPTNKPLSDDDPSNKKDEEIEEIDRPKTPAERSASRASQKIYGTNKEEESDDNDLEKALSIRPITPQSRPTSRLEQVIDNVAYVAEDLFVGSNPNLAKVWGPAYRKEKANEKHRSSSHAFNTADEGSRYESFTTSETGSVRVKSDIVQDVHVPKEQNERLPLIEKPNITSDMSFKQRQLMAFSNLLEAFFPVRRNFIESGKLSKIFFIIKLPINFLLTLTIPVVDFTEPLNNWNKWLNVIHCFTSPVFASIVTEVGLYKLGNSDVPAVVLFAFAGLILAIIVAATSYSHKPPIYHCVYAWAGFVLSVIWIYVIANELVNLLQVFGVVVKISDGILGVTLLAWGNCIEDTVTNLTMARRGFPRMAIGACVGGPLLNLLIGVGLASVVRIIKDRTLEFNLYFTQVEMVAAFFLLLSLSSSLIAMSCLKFKISRVDAVAYVGVAEGAIMEEEQAIKCILDAKRVKLLLKCLGFGFLFIWILFGSYHTRTESRPRVAAYSLSILSGGRRLLAQGDTCNNETFEDCECSDIHQFDTELQCEFVQNVTSCGGEDGFIPYFEFAYCLLPIKLLPLSLVILAFWLFYLFTFLGTTAEEYFCKALTVITRLLRLSAGMFVTTLVAGGVVLLRPFVLTKRPFLRDNIFYLFAVYWALFVLWENQINIGEAIGFLVYYFFYVAVVVFGALIYQKWANRKLNLLKLSQAYSEQTRRSGTVASGTIRYTESHFEDERRIADTDIDQEDEEETRLQTDDEKLLSVTIRHTEHGQSSPNATPLHIVRSKPTHKPLSDDDASNKKDEGIEEIDRPKTPAERSASRASQKIYGTDKEEESDDNDLEKALSIRPITPQSRPTSRLEQVIDNVAYVAEDLFVGSNPNLAKVWGPAYRKEKANETHRSSSHAFITADEGSRYESFTTSETASIGVKSDIVPDPRQQNERLPLIEKPNITFDMSFKQRQLTAFSNLLEALFPVRRKFIHSGKLSKIFFIIKLPINFLLTLTIPVVDFTEPLNNWNKWLNVIHCFTSPIFASIATEIGLYKLGNSDVPAVVLFAFAGLILAIIVAATSYSHKPPIYHCVYAWAGFVLSIIWIYAIANEIVNLLQVFGVVVKLSDGILGVTLLAWGNSIQDSVTNLTMARRGFPRMAIGACFGGPLLSNFMTHLT</sequence>
<feature type="transmembrane region" description="Helical" evidence="9">
    <location>
        <begin position="948"/>
        <end position="968"/>
    </location>
</feature>
<dbReference type="InterPro" id="IPR044880">
    <property type="entry name" value="NCX_ion-bd_dom_sf"/>
</dbReference>